<comment type="caution">
    <text evidence="1">The sequence shown here is derived from an EMBL/GenBank/DDBJ whole genome shotgun (WGS) entry which is preliminary data.</text>
</comment>
<evidence type="ECO:0000313" key="1">
    <source>
        <dbReference type="EMBL" id="MET6989952.1"/>
    </source>
</evidence>
<organism evidence="1 2">
    <name type="scientific">Sediminicola arcticus</name>
    <dbReference type="NCBI Taxonomy" id="1574308"/>
    <lineage>
        <taxon>Bacteria</taxon>
        <taxon>Pseudomonadati</taxon>
        <taxon>Bacteroidota</taxon>
        <taxon>Flavobacteriia</taxon>
        <taxon>Flavobacteriales</taxon>
        <taxon>Flavobacteriaceae</taxon>
        <taxon>Sediminicola</taxon>
    </lineage>
</organism>
<accession>A0ABV2SS20</accession>
<gene>
    <name evidence="1" type="ORF">ABXZ36_04740</name>
</gene>
<dbReference type="PROSITE" id="PS51257">
    <property type="entry name" value="PROKAR_LIPOPROTEIN"/>
    <property type="match status" value="1"/>
</dbReference>
<dbReference type="EMBL" id="JBEXAE010000002">
    <property type="protein sequence ID" value="MET6989952.1"/>
    <property type="molecule type" value="Genomic_DNA"/>
</dbReference>
<protein>
    <recommendedName>
        <fullName evidence="3">Lipoprotein</fullName>
    </recommendedName>
</protein>
<name>A0ABV2SS20_9FLAO</name>
<dbReference type="RefSeq" id="WP_354614337.1">
    <property type="nucleotide sequence ID" value="NZ_JBEXAE010000002.1"/>
</dbReference>
<evidence type="ECO:0000313" key="2">
    <source>
        <dbReference type="Proteomes" id="UP001549799"/>
    </source>
</evidence>
<sequence>MKNVLKKYFLPFCIFLLTGCSVIYVFSHSKDLSIVQESQNSKEAIFEGKNEQQFHFENDVFKSNDKQRLFAEVIDLEEEKDSKYYKNVYIYSTKGSFVTTIFCSIQLGHFYSIRHKNALYYIFYPTLTKFRRLITFHNFRI</sequence>
<evidence type="ECO:0008006" key="3">
    <source>
        <dbReference type="Google" id="ProtNLM"/>
    </source>
</evidence>
<keyword evidence="2" id="KW-1185">Reference proteome</keyword>
<reference evidence="1 2" key="1">
    <citation type="submission" date="2024-07" db="EMBL/GenBank/DDBJ databases">
        <title>The genome sequence of type strain Sediminicola arcticus GDMCC 1.2805.</title>
        <authorList>
            <person name="Liu Y."/>
        </authorList>
    </citation>
    <scope>NUCLEOTIDE SEQUENCE [LARGE SCALE GENOMIC DNA]</scope>
    <source>
        <strain evidence="1 2">GDMCC 1.2805</strain>
    </source>
</reference>
<dbReference type="Proteomes" id="UP001549799">
    <property type="component" value="Unassembled WGS sequence"/>
</dbReference>
<proteinExistence type="predicted"/>